<dbReference type="Proteomes" id="UP000253647">
    <property type="component" value="Unassembled WGS sequence"/>
</dbReference>
<proteinExistence type="predicted"/>
<evidence type="ECO:0000313" key="3">
    <source>
        <dbReference type="Proteomes" id="UP000253647"/>
    </source>
</evidence>
<reference evidence="2 3" key="1">
    <citation type="submission" date="2018-07" db="EMBL/GenBank/DDBJ databases">
        <title>Freshwater and sediment microbial communities from various areas in North America, analyzing microbe dynamics in response to fracking.</title>
        <authorList>
            <person name="Lamendella R."/>
        </authorList>
    </citation>
    <scope>NUCLEOTIDE SEQUENCE [LARGE SCALE GENOMIC DNA]</scope>
    <source>
        <strain evidence="2 3">105B</strain>
    </source>
</reference>
<evidence type="ECO:0000313" key="2">
    <source>
        <dbReference type="EMBL" id="RCW64024.1"/>
    </source>
</evidence>
<feature type="transmembrane region" description="Helical" evidence="1">
    <location>
        <begin position="116"/>
        <end position="136"/>
    </location>
</feature>
<protein>
    <submittedName>
        <fullName evidence="2">Uncharacterized protein</fullName>
    </submittedName>
</protein>
<accession>A0A368XDA7</accession>
<organism evidence="2 3">
    <name type="scientific">Marinobacter nauticus</name>
    <name type="common">Marinobacter hydrocarbonoclasticus</name>
    <name type="synonym">Marinobacter aquaeolei</name>
    <dbReference type="NCBI Taxonomy" id="2743"/>
    <lineage>
        <taxon>Bacteria</taxon>
        <taxon>Pseudomonadati</taxon>
        <taxon>Pseudomonadota</taxon>
        <taxon>Gammaproteobacteria</taxon>
        <taxon>Pseudomonadales</taxon>
        <taxon>Marinobacteraceae</taxon>
        <taxon>Marinobacter</taxon>
    </lineage>
</organism>
<dbReference type="RefSeq" id="WP_114435140.1">
    <property type="nucleotide sequence ID" value="NZ_QPJI01000016.1"/>
</dbReference>
<evidence type="ECO:0000256" key="1">
    <source>
        <dbReference type="SAM" id="Phobius"/>
    </source>
</evidence>
<gene>
    <name evidence="2" type="ORF">DET61_11665</name>
</gene>
<keyword evidence="1" id="KW-0472">Membrane</keyword>
<feature type="transmembrane region" description="Helical" evidence="1">
    <location>
        <begin position="26"/>
        <end position="44"/>
    </location>
</feature>
<dbReference type="EMBL" id="QPJI01000016">
    <property type="protein sequence ID" value="RCW64024.1"/>
    <property type="molecule type" value="Genomic_DNA"/>
</dbReference>
<name>A0A368XDA7_MARNT</name>
<comment type="caution">
    <text evidence="2">The sequence shown here is derived from an EMBL/GenBank/DDBJ whole genome shotgun (WGS) entry which is preliminary data.</text>
</comment>
<feature type="transmembrane region" description="Helical" evidence="1">
    <location>
        <begin position="50"/>
        <end position="68"/>
    </location>
</feature>
<sequence length="142" mass="15733">MRTQQERDDALINGVHEAISCKSHSFLRTALLTALTAFLGVWQLSLAEGWFSSLMGFLLIVSALLLIGEGARFGLTIARLYGGRASTAGVILTFVSIFIMARIFEHWGVEPLHRTIGWGMMLWLGLLIGSLLHFVAERDDED</sequence>
<keyword evidence="1" id="KW-0812">Transmembrane</keyword>
<dbReference type="AlphaFoldDB" id="A0A368XDA7"/>
<feature type="transmembrane region" description="Helical" evidence="1">
    <location>
        <begin position="80"/>
        <end position="104"/>
    </location>
</feature>
<keyword evidence="1" id="KW-1133">Transmembrane helix</keyword>